<dbReference type="OrthoDB" id="9800571at2"/>
<name>A0A494WL36_CLOS5</name>
<dbReference type="GeneID" id="62696380"/>
<dbReference type="RefSeq" id="WP_009248694.1">
    <property type="nucleotide sequence ID" value="NZ_CP036170.1"/>
</dbReference>
<organism evidence="1 2">
    <name type="scientific">Clostridium scindens (strain ATCC 35704 / DSM 5676 / VPI 13733 / 19)</name>
    <dbReference type="NCBI Taxonomy" id="411468"/>
    <lineage>
        <taxon>Bacteria</taxon>
        <taxon>Bacillati</taxon>
        <taxon>Bacillota</taxon>
        <taxon>Clostridia</taxon>
        <taxon>Lachnospirales</taxon>
        <taxon>Lachnospiraceae</taxon>
    </lineage>
</organism>
<dbReference type="KEGG" id="csci:HDCHBGLK_02178"/>
<dbReference type="EMBL" id="CP036170">
    <property type="protein sequence ID" value="QBF74774.1"/>
    <property type="molecule type" value="Genomic_DNA"/>
</dbReference>
<dbReference type="Pfam" id="PF11007">
    <property type="entry name" value="CotJA"/>
    <property type="match status" value="1"/>
</dbReference>
<dbReference type="AlphaFoldDB" id="A0A494WL36"/>
<dbReference type="InterPro" id="IPR020256">
    <property type="entry name" value="Spore_coat_CotJA"/>
</dbReference>
<evidence type="ECO:0000313" key="1">
    <source>
        <dbReference type="EMBL" id="QBF74774.1"/>
    </source>
</evidence>
<evidence type="ECO:0008006" key="3">
    <source>
        <dbReference type="Google" id="ProtNLM"/>
    </source>
</evidence>
<dbReference type="Proteomes" id="UP000289664">
    <property type="component" value="Chromosome"/>
</dbReference>
<gene>
    <name evidence="1" type="ORF">HDCHBGLK_02178</name>
</gene>
<proteinExistence type="predicted"/>
<accession>A0A494WL36</accession>
<evidence type="ECO:0000313" key="2">
    <source>
        <dbReference type="Proteomes" id="UP000289664"/>
    </source>
</evidence>
<keyword evidence="2" id="KW-1185">Reference proteome</keyword>
<protein>
    <recommendedName>
        <fullName evidence="3">Spore coat associated protein JA (CotJA)</fullName>
    </recommendedName>
</protein>
<sequence length="58" mass="6497">MDKNQQNTRQECTCVLAMAAIPMQIYGQLYEPEEALARGTVFKELDLPFFMGGGIDGR</sequence>
<reference evidence="1 2" key="1">
    <citation type="journal article" date="2019" name="Appl. Environ. Microbiol.">
        <title>Clostridium scindens ATCC 35704: integration of nutritional requirements, the complete genome sequence, and global transcriptional responses to bile acids.</title>
        <authorList>
            <person name="Devendran S."/>
            <person name="Shrestha R."/>
            <person name="Alves J.M.P."/>
            <person name="Wolf P.G."/>
            <person name="Ly L."/>
            <person name="Hernandez A.G."/>
            <person name="Mendez-Garcia C."/>
            <person name="Inboden A."/>
            <person name="Wiley J."/>
            <person name="Paul O."/>
            <person name="Allen A."/>
            <person name="Springer E."/>
            <person name="Wright C.L."/>
            <person name="Fields C.J."/>
            <person name="Daniel S.L."/>
            <person name="Ridlon J.M."/>
        </authorList>
    </citation>
    <scope>NUCLEOTIDE SEQUENCE [LARGE SCALE GENOMIC DNA]</scope>
    <source>
        <strain evidence="1 2">ATCC 35704</strain>
    </source>
</reference>